<evidence type="ECO:0000313" key="8">
    <source>
        <dbReference type="Proteomes" id="UP000078492"/>
    </source>
</evidence>
<evidence type="ECO:0000259" key="6">
    <source>
        <dbReference type="PROSITE" id="PS50950"/>
    </source>
</evidence>
<keyword evidence="3" id="KW-0862">Zinc</keyword>
<evidence type="ECO:0000256" key="4">
    <source>
        <dbReference type="ARBA" id="ARBA00023125"/>
    </source>
</evidence>
<dbReference type="Gene3D" id="6.20.210.20">
    <property type="entry name" value="THAP domain"/>
    <property type="match status" value="1"/>
</dbReference>
<dbReference type="Pfam" id="PF05485">
    <property type="entry name" value="THAP"/>
    <property type="match status" value="1"/>
</dbReference>
<dbReference type="Proteomes" id="UP000078492">
    <property type="component" value="Unassembled WGS sequence"/>
</dbReference>
<evidence type="ECO:0000256" key="1">
    <source>
        <dbReference type="ARBA" id="ARBA00022723"/>
    </source>
</evidence>
<gene>
    <name evidence="7" type="ORF">ALC57_03086</name>
</gene>
<evidence type="ECO:0000256" key="5">
    <source>
        <dbReference type="PROSITE-ProRule" id="PRU00309"/>
    </source>
</evidence>
<dbReference type="InterPro" id="IPR006612">
    <property type="entry name" value="THAP_Znf"/>
</dbReference>
<dbReference type="PROSITE" id="PS50950">
    <property type="entry name" value="ZF_THAP"/>
    <property type="match status" value="1"/>
</dbReference>
<dbReference type="InterPro" id="IPR038441">
    <property type="entry name" value="THAP_Znf_sf"/>
</dbReference>
<dbReference type="EMBL" id="KQ978916">
    <property type="protein sequence ID" value="KYN27523.1"/>
    <property type="molecule type" value="Genomic_DNA"/>
</dbReference>
<dbReference type="SUPFAM" id="SSF57716">
    <property type="entry name" value="Glucocorticoid receptor-like (DNA-binding domain)"/>
    <property type="match status" value="1"/>
</dbReference>
<proteinExistence type="predicted"/>
<evidence type="ECO:0000313" key="7">
    <source>
        <dbReference type="EMBL" id="KYN27523.1"/>
    </source>
</evidence>
<dbReference type="SMART" id="SM00980">
    <property type="entry name" value="THAP"/>
    <property type="match status" value="1"/>
</dbReference>
<dbReference type="GO" id="GO:0003677">
    <property type="term" value="F:DNA binding"/>
    <property type="evidence" value="ECO:0007669"/>
    <property type="project" value="UniProtKB-UniRule"/>
</dbReference>
<dbReference type="PANTHER" id="PTHR46927">
    <property type="entry name" value="AGAP005574-PA"/>
    <property type="match status" value="1"/>
</dbReference>
<sequence length="110" mass="12821">MTGCCIVVCYNSSEKGFSMGRFPSNLERRALWLEKIGKKNWQFSKYHHICEAHFSEDMWEKLRIDGKKKLKCNAVPTIFPTNYECLLKSQEAKKNSNNVCLFVLKIIVQV</sequence>
<keyword evidence="8" id="KW-1185">Reference proteome</keyword>
<organism evidence="7 8">
    <name type="scientific">Trachymyrmex cornetzi</name>
    <dbReference type="NCBI Taxonomy" id="471704"/>
    <lineage>
        <taxon>Eukaryota</taxon>
        <taxon>Metazoa</taxon>
        <taxon>Ecdysozoa</taxon>
        <taxon>Arthropoda</taxon>
        <taxon>Hexapoda</taxon>
        <taxon>Insecta</taxon>
        <taxon>Pterygota</taxon>
        <taxon>Neoptera</taxon>
        <taxon>Endopterygota</taxon>
        <taxon>Hymenoptera</taxon>
        <taxon>Apocrita</taxon>
        <taxon>Aculeata</taxon>
        <taxon>Formicoidea</taxon>
        <taxon>Formicidae</taxon>
        <taxon>Myrmicinae</taxon>
        <taxon>Trachymyrmex</taxon>
    </lineage>
</organism>
<name>A0A151JN91_9HYME</name>
<keyword evidence="2 5" id="KW-0863">Zinc-finger</keyword>
<evidence type="ECO:0000256" key="2">
    <source>
        <dbReference type="ARBA" id="ARBA00022771"/>
    </source>
</evidence>
<protein>
    <submittedName>
        <fullName evidence="7">THAP domain-containing protein 4</fullName>
    </submittedName>
</protein>
<dbReference type="GO" id="GO:0008270">
    <property type="term" value="F:zinc ion binding"/>
    <property type="evidence" value="ECO:0007669"/>
    <property type="project" value="UniProtKB-KW"/>
</dbReference>
<dbReference type="AlphaFoldDB" id="A0A151JN91"/>
<dbReference type="PANTHER" id="PTHR46927:SF3">
    <property type="entry name" value="THAP-TYPE DOMAIN-CONTAINING PROTEIN"/>
    <property type="match status" value="1"/>
</dbReference>
<dbReference type="SMART" id="SM00692">
    <property type="entry name" value="DM3"/>
    <property type="match status" value="1"/>
</dbReference>
<feature type="domain" description="THAP-type" evidence="6">
    <location>
        <begin position="1"/>
        <end position="79"/>
    </location>
</feature>
<keyword evidence="4 5" id="KW-0238">DNA-binding</keyword>
<dbReference type="InterPro" id="IPR052224">
    <property type="entry name" value="THAP_domain_protein"/>
</dbReference>
<accession>A0A151JN91</accession>
<reference evidence="7 8" key="1">
    <citation type="submission" date="2015-09" db="EMBL/GenBank/DDBJ databases">
        <title>Trachymyrmex cornetzi WGS genome.</title>
        <authorList>
            <person name="Nygaard S."/>
            <person name="Hu H."/>
            <person name="Boomsma J."/>
            <person name="Zhang G."/>
        </authorList>
    </citation>
    <scope>NUCLEOTIDE SEQUENCE [LARGE SCALE GENOMIC DNA]</scope>
    <source>
        <strain evidence="7">Tcor2-1</strain>
        <tissue evidence="7">Whole body</tissue>
    </source>
</reference>
<keyword evidence="1" id="KW-0479">Metal-binding</keyword>
<evidence type="ECO:0000256" key="3">
    <source>
        <dbReference type="ARBA" id="ARBA00022833"/>
    </source>
</evidence>